<feature type="compositionally biased region" description="Low complexity" evidence="7">
    <location>
        <begin position="335"/>
        <end position="351"/>
    </location>
</feature>
<dbReference type="Pfam" id="PF00294">
    <property type="entry name" value="PfkB"/>
    <property type="match status" value="1"/>
</dbReference>
<accession>A0ABW2S1W6</accession>
<evidence type="ECO:0000313" key="9">
    <source>
        <dbReference type="EMBL" id="MFC7450106.1"/>
    </source>
</evidence>
<dbReference type="Gene3D" id="3.40.1190.20">
    <property type="match status" value="1"/>
</dbReference>
<comment type="caution">
    <text evidence="9">The sequence shown here is derived from an EMBL/GenBank/DDBJ whole genome shotgun (WGS) entry which is preliminary data.</text>
</comment>
<evidence type="ECO:0000256" key="3">
    <source>
        <dbReference type="ARBA" id="ARBA00022741"/>
    </source>
</evidence>
<feature type="domain" description="Carbohydrate kinase PfkB" evidence="8">
    <location>
        <begin position="8"/>
        <end position="305"/>
    </location>
</feature>
<evidence type="ECO:0000256" key="5">
    <source>
        <dbReference type="ARBA" id="ARBA00022840"/>
    </source>
</evidence>
<evidence type="ECO:0000256" key="6">
    <source>
        <dbReference type="PIRNR" id="PIRNR000535"/>
    </source>
</evidence>
<dbReference type="EMBL" id="JBHTCS010000024">
    <property type="protein sequence ID" value="MFC7450106.1"/>
    <property type="molecule type" value="Genomic_DNA"/>
</dbReference>
<evidence type="ECO:0000256" key="4">
    <source>
        <dbReference type="ARBA" id="ARBA00022777"/>
    </source>
</evidence>
<dbReference type="InterPro" id="IPR011611">
    <property type="entry name" value="PfkB_dom"/>
</dbReference>
<evidence type="ECO:0000256" key="7">
    <source>
        <dbReference type="SAM" id="MobiDB-lite"/>
    </source>
</evidence>
<proteinExistence type="inferred from homology"/>
<feature type="region of interest" description="Disordered" evidence="7">
    <location>
        <begin position="318"/>
        <end position="351"/>
    </location>
</feature>
<dbReference type="InterPro" id="IPR002173">
    <property type="entry name" value="Carboh/pur_kinase_PfkB_CS"/>
</dbReference>
<name>A0ABW2S1W6_9NOCA</name>
<dbReference type="PIRSF" id="PIRSF000535">
    <property type="entry name" value="1PFK/6PFK/LacC"/>
    <property type="match status" value="1"/>
</dbReference>
<dbReference type="CDD" id="cd01164">
    <property type="entry name" value="FruK_PfkB_like"/>
    <property type="match status" value="1"/>
</dbReference>
<dbReference type="InterPro" id="IPR029056">
    <property type="entry name" value="Ribokinase-like"/>
</dbReference>
<dbReference type="NCBIfam" id="TIGR03168">
    <property type="entry name" value="1-PFK"/>
    <property type="match status" value="1"/>
</dbReference>
<keyword evidence="10" id="KW-1185">Reference proteome</keyword>
<evidence type="ECO:0000256" key="2">
    <source>
        <dbReference type="ARBA" id="ARBA00022679"/>
    </source>
</evidence>
<gene>
    <name evidence="9" type="ORF">ACFQS9_19590</name>
</gene>
<protein>
    <submittedName>
        <fullName evidence="9">1-phosphofructokinase family hexose kinase</fullName>
    </submittedName>
</protein>
<keyword evidence="5" id="KW-0067">ATP-binding</keyword>
<dbReference type="InterPro" id="IPR017583">
    <property type="entry name" value="Tagatose/fructose_Pkinase"/>
</dbReference>
<evidence type="ECO:0000259" key="8">
    <source>
        <dbReference type="Pfam" id="PF00294"/>
    </source>
</evidence>
<keyword evidence="2 6" id="KW-0808">Transferase</keyword>
<dbReference type="RefSeq" id="WP_378407721.1">
    <property type="nucleotide sequence ID" value="NZ_JBHTCS010000024.1"/>
</dbReference>
<comment type="similarity">
    <text evidence="1">Belongs to the carbohydrate kinase PfkB family.</text>
</comment>
<dbReference type="PANTHER" id="PTHR46566:SF5">
    <property type="entry name" value="1-PHOSPHOFRUCTOKINASE"/>
    <property type="match status" value="1"/>
</dbReference>
<dbReference type="SUPFAM" id="SSF53613">
    <property type="entry name" value="Ribokinase-like"/>
    <property type="match status" value="1"/>
</dbReference>
<reference evidence="10" key="1">
    <citation type="journal article" date="2019" name="Int. J. Syst. Evol. Microbiol.">
        <title>The Global Catalogue of Microorganisms (GCM) 10K type strain sequencing project: providing services to taxonomists for standard genome sequencing and annotation.</title>
        <authorList>
            <consortium name="The Broad Institute Genomics Platform"/>
            <consortium name="The Broad Institute Genome Sequencing Center for Infectious Disease"/>
            <person name="Wu L."/>
            <person name="Ma J."/>
        </authorList>
    </citation>
    <scope>NUCLEOTIDE SEQUENCE [LARGE SCALE GENOMIC DNA]</scope>
    <source>
        <strain evidence="10">ICMP 19430</strain>
    </source>
</reference>
<dbReference type="PANTHER" id="PTHR46566">
    <property type="entry name" value="1-PHOSPHOFRUCTOKINASE-RELATED"/>
    <property type="match status" value="1"/>
</dbReference>
<dbReference type="Proteomes" id="UP001596484">
    <property type="component" value="Unassembled WGS sequence"/>
</dbReference>
<organism evidence="9 10">
    <name type="scientific">Rhodococcus daqingensis</name>
    <dbReference type="NCBI Taxonomy" id="2479363"/>
    <lineage>
        <taxon>Bacteria</taxon>
        <taxon>Bacillati</taxon>
        <taxon>Actinomycetota</taxon>
        <taxon>Actinomycetes</taxon>
        <taxon>Mycobacteriales</taxon>
        <taxon>Nocardiaceae</taxon>
        <taxon>Rhodococcus</taxon>
    </lineage>
</organism>
<keyword evidence="3" id="KW-0547">Nucleotide-binding</keyword>
<evidence type="ECO:0000313" key="10">
    <source>
        <dbReference type="Proteomes" id="UP001596484"/>
    </source>
</evidence>
<sequence length="351" mass="35654">MIVTLTANPSLDSTVELATRLERGAVHRATATSTDPGGKGVNVARVVAAAHSPTVAILPARADDPLVTALADRGIAHRVVPTAGPVRGNLTVTEPDGTTTKLNEPGHPLDATMLGALARLLTEHADHARWIALCGSLPPGAPDDWYGQLVRALRPMPCAIAVDTSDVPLRALAAGFPDTAPDLVKPNAEELAQLTGYDAVALEAAADAGDPSLTVRAALTLLDRGVSAVLATLGSAGAVLVTTEGAWFARAPRITPRSTVGAGDASLAGYLLATVAGDDPARALQLAVAYGTAAAGLPGTALPRPDQIDRDAVTVTALDVANPGPRRPDTDNPRPDTASPSTTVAAPAAEY</sequence>
<dbReference type="PROSITE" id="PS00584">
    <property type="entry name" value="PFKB_KINASES_2"/>
    <property type="match status" value="1"/>
</dbReference>
<keyword evidence="4" id="KW-0418">Kinase</keyword>
<evidence type="ECO:0000256" key="1">
    <source>
        <dbReference type="ARBA" id="ARBA00010688"/>
    </source>
</evidence>